<gene>
    <name evidence="10" type="ORF">IC602_01890</name>
</gene>
<keyword evidence="7" id="KW-0684">Rhamnose metabolism</keyword>
<evidence type="ECO:0000259" key="9">
    <source>
        <dbReference type="Pfam" id="PF02782"/>
    </source>
</evidence>
<evidence type="ECO:0000256" key="5">
    <source>
        <dbReference type="ARBA" id="ARBA00022840"/>
    </source>
</evidence>
<dbReference type="InterPro" id="IPR013449">
    <property type="entry name" value="Rhamnulokinase"/>
</dbReference>
<dbReference type="Proteomes" id="UP000621631">
    <property type="component" value="Unassembled WGS sequence"/>
</dbReference>
<dbReference type="Pfam" id="PF02782">
    <property type="entry name" value="FGGY_C"/>
    <property type="match status" value="1"/>
</dbReference>
<evidence type="ECO:0000256" key="2">
    <source>
        <dbReference type="ARBA" id="ARBA00022679"/>
    </source>
</evidence>
<comment type="similarity">
    <text evidence="1">Belongs to the FGGY kinase family.</text>
</comment>
<dbReference type="PANTHER" id="PTHR10196:SF93">
    <property type="entry name" value="L-RHAMNULOKINASE"/>
    <property type="match status" value="1"/>
</dbReference>
<feature type="domain" description="Carbohydrate kinase FGGY C-terminal" evidence="9">
    <location>
        <begin position="257"/>
        <end position="447"/>
    </location>
</feature>
<dbReference type="PANTHER" id="PTHR10196">
    <property type="entry name" value="SUGAR KINASE"/>
    <property type="match status" value="1"/>
</dbReference>
<reference evidence="10 11" key="1">
    <citation type="submission" date="2020-09" db="EMBL/GenBank/DDBJ databases">
        <title>Draft Genome Sequences of Oil-Oxidizing Bacteria Halomonas titanicae, Marinobacter lutaoensis, and Virgibacillus halodenitrificans Isolated from Highly Saline Environments.</title>
        <authorList>
            <person name="Grouzdev D.S."/>
            <person name="Sokolova D.S."/>
            <person name="Semenova E.M."/>
            <person name="Borzenkov I.A."/>
            <person name="Bidzhieva S.K."/>
            <person name="Poltaraus A.B."/>
            <person name="Nazina T.N."/>
        </authorList>
    </citation>
    <scope>NUCLEOTIDE SEQUENCE [LARGE SCALE GENOMIC DNA]</scope>
    <source>
        <strain evidence="10 11">VKM B-3472D</strain>
    </source>
</reference>
<keyword evidence="3" id="KW-0547">Nucleotide-binding</keyword>
<accession>A0ABR7VKR0</accession>
<dbReference type="EMBL" id="JACWEZ010000001">
    <property type="protein sequence ID" value="MBD1221358.1"/>
    <property type="molecule type" value="Genomic_DNA"/>
</dbReference>
<feature type="domain" description="Carbohydrate kinase FGGY N-terminal" evidence="8">
    <location>
        <begin position="4"/>
        <end position="245"/>
    </location>
</feature>
<dbReference type="RefSeq" id="WP_189776787.1">
    <property type="nucleotide sequence ID" value="NZ_JACWEZ010000001.1"/>
</dbReference>
<evidence type="ECO:0000313" key="10">
    <source>
        <dbReference type="EMBL" id="MBD1221358.1"/>
    </source>
</evidence>
<keyword evidence="11" id="KW-1185">Reference proteome</keyword>
<sequence>MKKVIAVDIGASNGRLISVQLEEHKLYTEEIHRFPNQPYERNGYLFWDVNYFFREIKQGLKKFTSVEGNRLLGIGVDTWGVDVGFISREDELVEDPYSYRNTHTAERMKEVHVQLSDKRLFERTGVESASINTLYQLYDIFKQRPELIKETGTILTMPSLVNFLLTGKKKNEFTHMSTTQLMNWRSKGVDEEIISTVFQQNHLPFAEIAATNSVLGKTKLSVNQDVGMEAVSVINVPGHDTACALAAMPLQDDKTVFMSCGTWVLIGIEVEQPVVNEKAYKWGFTNEGTINNSFRLQKNNMGLWLLQQCKKEWEAASEAISYKEADLLIEKSVPFQTFIDPDHHGFFNPDSMVKQIQGFCKDTGQYIPTTKGEILRCILESLALKYRYIIDGLEGIAEQDINSIHMAGGGIQNRRLCQFTASATNRHVRTGPVEASAIGNALAQFIALGEINDLEEARKVVAQSFEMNSYQPQNHANWNTAYKRFCALLTMEEE</sequence>
<dbReference type="InterPro" id="IPR018484">
    <property type="entry name" value="FGGY_N"/>
</dbReference>
<evidence type="ECO:0000313" key="11">
    <source>
        <dbReference type="Proteomes" id="UP000621631"/>
    </source>
</evidence>
<dbReference type="Gene3D" id="3.30.420.40">
    <property type="match status" value="2"/>
</dbReference>
<dbReference type="InterPro" id="IPR018485">
    <property type="entry name" value="FGGY_C"/>
</dbReference>
<dbReference type="Pfam" id="PF00370">
    <property type="entry name" value="FGGY_N"/>
    <property type="match status" value="1"/>
</dbReference>
<evidence type="ECO:0000256" key="7">
    <source>
        <dbReference type="ARBA" id="ARBA00023308"/>
    </source>
</evidence>
<organism evidence="10 11">
    <name type="scientific">Virgibacillus halodenitrificans</name>
    <name type="common">Bacillus halodenitrificans</name>
    <dbReference type="NCBI Taxonomy" id="1482"/>
    <lineage>
        <taxon>Bacteria</taxon>
        <taxon>Bacillati</taxon>
        <taxon>Bacillota</taxon>
        <taxon>Bacilli</taxon>
        <taxon>Bacillales</taxon>
        <taxon>Bacillaceae</taxon>
        <taxon>Virgibacillus</taxon>
    </lineage>
</organism>
<proteinExistence type="inferred from homology"/>
<keyword evidence="2" id="KW-0808">Transferase</keyword>
<evidence type="ECO:0000256" key="6">
    <source>
        <dbReference type="ARBA" id="ARBA00023157"/>
    </source>
</evidence>
<evidence type="ECO:0000256" key="1">
    <source>
        <dbReference type="ARBA" id="ARBA00009156"/>
    </source>
</evidence>
<keyword evidence="5" id="KW-0067">ATP-binding</keyword>
<name>A0ABR7VKR0_VIRHA</name>
<dbReference type="InterPro" id="IPR043129">
    <property type="entry name" value="ATPase_NBD"/>
</dbReference>
<keyword evidence="6" id="KW-1015">Disulfide bond</keyword>
<dbReference type="CDD" id="cd07771">
    <property type="entry name" value="ASKHA_NBD_FGGY_RhaB-like"/>
    <property type="match status" value="1"/>
</dbReference>
<comment type="caution">
    <text evidence="10">The sequence shown here is derived from an EMBL/GenBank/DDBJ whole genome shotgun (WGS) entry which is preliminary data.</text>
</comment>
<dbReference type="SUPFAM" id="SSF53067">
    <property type="entry name" value="Actin-like ATPase domain"/>
    <property type="match status" value="2"/>
</dbReference>
<evidence type="ECO:0000259" key="8">
    <source>
        <dbReference type="Pfam" id="PF00370"/>
    </source>
</evidence>
<protein>
    <submittedName>
        <fullName evidence="10">Rhamnulokinase</fullName>
    </submittedName>
</protein>
<evidence type="ECO:0000256" key="3">
    <source>
        <dbReference type="ARBA" id="ARBA00022741"/>
    </source>
</evidence>
<evidence type="ECO:0000256" key="4">
    <source>
        <dbReference type="ARBA" id="ARBA00022777"/>
    </source>
</evidence>
<keyword evidence="4" id="KW-0418">Kinase</keyword>